<feature type="binding site" evidence="15">
    <location>
        <position position="234"/>
    </location>
    <ligand>
        <name>Mg(2+)</name>
        <dbReference type="ChEBI" id="CHEBI:18420"/>
    </ligand>
</feature>
<sequence length="326" mass="36191">MAFPETRLRRLRKNQNLRDMLTSTIITVNDFVYPMFVIYGKNKEIEISSMPGVYQYSLDKLVGAVENVVKLGIRSVLLFGIPEQKDSVGTGAYIETGIVQQAVRLLKKEFPDLIIVTDVCLCEYTSHGHCGLIENGNVLNDQTLDLLAKTALSHAEAGADIVAPSDMMDGRVGAIRKELDLKGYENTILMAYSAKYASSFYGPFREAADSTPQFGDRKTYQMDPRGSINEAVLETKLDILEGADIVMVKPAMAYMDIIRKMKDEFLTPIASYNVSGEYSMIKAASQNGWIDEKSVVLELMTGLKRAGSDIILTYHAASIAKWLQEV</sequence>
<evidence type="ECO:0000256" key="3">
    <source>
        <dbReference type="ARBA" id="ARBA00008055"/>
    </source>
</evidence>
<evidence type="ECO:0000256" key="2">
    <source>
        <dbReference type="ARBA" id="ARBA00004694"/>
    </source>
</evidence>
<keyword evidence="9 16" id="KW-0627">Porphyrin biosynthesis</keyword>
<dbReference type="SMART" id="SM01004">
    <property type="entry name" value="ALAD"/>
    <property type="match status" value="1"/>
</dbReference>
<feature type="binding site" evidence="13">
    <location>
        <position position="205"/>
    </location>
    <ligand>
        <name>5-aminolevulinate</name>
        <dbReference type="ChEBI" id="CHEBI:356416"/>
        <label>1</label>
    </ligand>
</feature>
<dbReference type="InterPro" id="IPR013785">
    <property type="entry name" value="Aldolase_TIM"/>
</dbReference>
<dbReference type="EC" id="4.2.1.24" evidence="5 16"/>
<dbReference type="InterPro" id="IPR001731">
    <property type="entry name" value="ALAD"/>
</dbReference>
<keyword evidence="7" id="KW-0350">Heme biosynthesis</keyword>
<gene>
    <name evidence="18" type="ORF">SAMN00017405_0163</name>
</gene>
<evidence type="ECO:0000256" key="9">
    <source>
        <dbReference type="ARBA" id="ARBA00023244"/>
    </source>
</evidence>
<evidence type="ECO:0000313" key="19">
    <source>
        <dbReference type="Proteomes" id="UP000192731"/>
    </source>
</evidence>
<feature type="binding site" evidence="13">
    <location>
        <position position="217"/>
    </location>
    <ligand>
        <name>5-aminolevulinate</name>
        <dbReference type="ChEBI" id="CHEBI:356416"/>
        <label>1</label>
    </ligand>
</feature>
<feature type="binding site" evidence="14">
    <location>
        <position position="120"/>
    </location>
    <ligand>
        <name>Zn(2+)</name>
        <dbReference type="ChEBI" id="CHEBI:29105"/>
        <note>catalytic</note>
    </ligand>
</feature>
<keyword evidence="15" id="KW-0460">Magnesium</keyword>
<dbReference type="CDD" id="cd00384">
    <property type="entry name" value="ALAD_PBGS"/>
    <property type="match status" value="1"/>
</dbReference>
<evidence type="ECO:0000256" key="13">
    <source>
        <dbReference type="PIRSR" id="PIRSR001415-2"/>
    </source>
</evidence>
<feature type="binding site" evidence="13">
    <location>
        <position position="314"/>
    </location>
    <ligand>
        <name>5-aminolevulinate</name>
        <dbReference type="ChEBI" id="CHEBI:356416"/>
        <label>2</label>
    </ligand>
</feature>
<evidence type="ECO:0000256" key="7">
    <source>
        <dbReference type="ARBA" id="ARBA00023133"/>
    </source>
</evidence>
<feature type="active site" description="Schiff-base intermediate with substrate" evidence="12">
    <location>
        <position position="195"/>
    </location>
</feature>
<protein>
    <recommendedName>
        <fullName evidence="6 16">Delta-aminolevulinic acid dehydratase</fullName>
        <ecNumber evidence="5 16">4.2.1.24</ecNumber>
    </recommendedName>
</protein>
<comment type="subunit">
    <text evidence="4 16">Homooctamer.</text>
</comment>
<dbReference type="STRING" id="656914.SAMN00017405_0163"/>
<comment type="catalytic activity">
    <reaction evidence="11 16">
        <text>2 5-aminolevulinate = porphobilinogen + 2 H2O + H(+)</text>
        <dbReference type="Rhea" id="RHEA:24064"/>
        <dbReference type="ChEBI" id="CHEBI:15377"/>
        <dbReference type="ChEBI" id="CHEBI:15378"/>
        <dbReference type="ChEBI" id="CHEBI:58126"/>
        <dbReference type="ChEBI" id="CHEBI:356416"/>
        <dbReference type="EC" id="4.2.1.24"/>
    </reaction>
</comment>
<evidence type="ECO:0000256" key="11">
    <source>
        <dbReference type="ARBA" id="ARBA00047651"/>
    </source>
</evidence>
<reference evidence="18 19" key="1">
    <citation type="submission" date="2017-04" db="EMBL/GenBank/DDBJ databases">
        <authorList>
            <person name="Afonso C.L."/>
            <person name="Miller P.J."/>
            <person name="Scott M.A."/>
            <person name="Spackman E."/>
            <person name="Goraichik I."/>
            <person name="Dimitrov K.M."/>
            <person name="Suarez D.L."/>
            <person name="Swayne D.E."/>
        </authorList>
    </citation>
    <scope>NUCLEOTIDE SEQUENCE [LARGE SCALE GENOMIC DNA]</scope>
    <source>
        <strain evidence="18 19">DSM 11270</strain>
    </source>
</reference>
<dbReference type="PRINTS" id="PR00144">
    <property type="entry name" value="DALDHYDRTASE"/>
</dbReference>
<organism evidence="18 19">
    <name type="scientific">Desulfonispora thiosulfatigenes DSM 11270</name>
    <dbReference type="NCBI Taxonomy" id="656914"/>
    <lineage>
        <taxon>Bacteria</taxon>
        <taxon>Bacillati</taxon>
        <taxon>Bacillota</taxon>
        <taxon>Clostridia</taxon>
        <taxon>Eubacteriales</taxon>
        <taxon>Peptococcaceae</taxon>
        <taxon>Desulfonispora</taxon>
    </lineage>
</organism>
<evidence type="ECO:0000256" key="15">
    <source>
        <dbReference type="PIRSR" id="PIRSR001415-5"/>
    </source>
</evidence>
<feature type="binding site" evidence="14">
    <location>
        <position position="122"/>
    </location>
    <ligand>
        <name>Zn(2+)</name>
        <dbReference type="ChEBI" id="CHEBI:29105"/>
        <note>catalytic</note>
    </ligand>
</feature>
<dbReference type="AlphaFoldDB" id="A0A1W1VLI2"/>
<evidence type="ECO:0000256" key="14">
    <source>
        <dbReference type="PIRSR" id="PIRSR001415-3"/>
    </source>
</evidence>
<evidence type="ECO:0000256" key="17">
    <source>
        <dbReference type="RuleBase" id="RU004161"/>
    </source>
</evidence>
<evidence type="ECO:0000256" key="4">
    <source>
        <dbReference type="ARBA" id="ARBA00011823"/>
    </source>
</evidence>
<dbReference type="GO" id="GO:0006782">
    <property type="term" value="P:protoporphyrinogen IX biosynthetic process"/>
    <property type="evidence" value="ECO:0007669"/>
    <property type="project" value="UniProtKB-UniPathway"/>
</dbReference>
<evidence type="ECO:0000256" key="12">
    <source>
        <dbReference type="PIRSR" id="PIRSR001415-1"/>
    </source>
</evidence>
<dbReference type="GO" id="GO:0008270">
    <property type="term" value="F:zinc ion binding"/>
    <property type="evidence" value="ECO:0007669"/>
    <property type="project" value="TreeGrafter"/>
</dbReference>
<feature type="active site" description="Schiff-base intermediate with substrate" evidence="12">
    <location>
        <position position="249"/>
    </location>
</feature>
<keyword evidence="19" id="KW-1185">Reference proteome</keyword>
<keyword evidence="14" id="KW-0479">Metal-binding</keyword>
<feature type="binding site" evidence="13">
    <location>
        <position position="275"/>
    </location>
    <ligand>
        <name>5-aminolevulinate</name>
        <dbReference type="ChEBI" id="CHEBI:356416"/>
        <label>2</label>
    </ligand>
</feature>
<dbReference type="PIRSF" id="PIRSF001415">
    <property type="entry name" value="Porphbilin_synth"/>
    <property type="match status" value="1"/>
</dbReference>
<dbReference type="Gene3D" id="3.20.20.70">
    <property type="entry name" value="Aldolase class I"/>
    <property type="match status" value="1"/>
</dbReference>
<evidence type="ECO:0000256" key="10">
    <source>
        <dbReference type="ARBA" id="ARBA00025628"/>
    </source>
</evidence>
<dbReference type="Proteomes" id="UP000192731">
    <property type="component" value="Unassembled WGS sequence"/>
</dbReference>
<dbReference type="GO" id="GO:0005829">
    <property type="term" value="C:cytosol"/>
    <property type="evidence" value="ECO:0007669"/>
    <property type="project" value="TreeGrafter"/>
</dbReference>
<evidence type="ECO:0000313" key="18">
    <source>
        <dbReference type="EMBL" id="SMB94188.1"/>
    </source>
</evidence>
<comment type="cofactor">
    <cofactor evidence="1">
        <name>Zn(2+)</name>
        <dbReference type="ChEBI" id="CHEBI:29105"/>
    </cofactor>
</comment>
<dbReference type="PANTHER" id="PTHR11458:SF0">
    <property type="entry name" value="DELTA-AMINOLEVULINIC ACID DEHYDRATASE"/>
    <property type="match status" value="1"/>
</dbReference>
<evidence type="ECO:0000256" key="1">
    <source>
        <dbReference type="ARBA" id="ARBA00001947"/>
    </source>
</evidence>
<comment type="similarity">
    <text evidence="3 17">Belongs to the ALAD family.</text>
</comment>
<dbReference type="NCBIfam" id="NF006762">
    <property type="entry name" value="PRK09283.1"/>
    <property type="match status" value="1"/>
</dbReference>
<accession>A0A1W1VLI2</accession>
<dbReference type="EMBL" id="FWWT01000022">
    <property type="protein sequence ID" value="SMB94188.1"/>
    <property type="molecule type" value="Genomic_DNA"/>
</dbReference>
<evidence type="ECO:0000256" key="8">
    <source>
        <dbReference type="ARBA" id="ARBA00023239"/>
    </source>
</evidence>
<dbReference type="PANTHER" id="PTHR11458">
    <property type="entry name" value="DELTA-AMINOLEVULINIC ACID DEHYDRATASE"/>
    <property type="match status" value="1"/>
</dbReference>
<proteinExistence type="inferred from homology"/>
<dbReference type="Pfam" id="PF00490">
    <property type="entry name" value="ALAD"/>
    <property type="match status" value="1"/>
</dbReference>
<dbReference type="PROSITE" id="PS00169">
    <property type="entry name" value="D_ALA_DEHYDRATASE"/>
    <property type="match status" value="1"/>
</dbReference>
<dbReference type="OrthoDB" id="9805001at2"/>
<evidence type="ECO:0000256" key="16">
    <source>
        <dbReference type="RuleBase" id="RU000515"/>
    </source>
</evidence>
<comment type="function">
    <text evidence="10">Catalyzes an early step in the biosynthesis of tetrapyrroles. Binds two molecules of 5-aminolevulinate per subunit, each at a distinct site, and catalyzes their condensation to form porphobilinogen.</text>
</comment>
<dbReference type="FunFam" id="3.20.20.70:FF:000019">
    <property type="entry name" value="Delta-aminolevulinic acid dehydratase"/>
    <property type="match status" value="1"/>
</dbReference>
<dbReference type="SUPFAM" id="SSF51569">
    <property type="entry name" value="Aldolase"/>
    <property type="match status" value="1"/>
</dbReference>
<dbReference type="RefSeq" id="WP_084053985.1">
    <property type="nucleotide sequence ID" value="NZ_FWWT01000022.1"/>
</dbReference>
<dbReference type="GO" id="GO:0004655">
    <property type="term" value="F:porphobilinogen synthase activity"/>
    <property type="evidence" value="ECO:0007669"/>
    <property type="project" value="UniProtKB-EC"/>
</dbReference>
<name>A0A1W1VLI2_DESTI</name>
<dbReference type="UniPathway" id="UPA00251">
    <property type="reaction ID" value="UER00318"/>
</dbReference>
<dbReference type="InterPro" id="IPR030656">
    <property type="entry name" value="ALAD_AS"/>
</dbReference>
<keyword evidence="14" id="KW-0862">Zinc</keyword>
<evidence type="ECO:0000256" key="6">
    <source>
        <dbReference type="ARBA" id="ARBA00020771"/>
    </source>
</evidence>
<evidence type="ECO:0000256" key="5">
    <source>
        <dbReference type="ARBA" id="ARBA00012053"/>
    </source>
</evidence>
<comment type="pathway">
    <text evidence="2">Porphyrin-containing compound metabolism; protoporphyrin-IX biosynthesis; coproporphyrinogen-III from 5-aminolevulinate: step 1/4.</text>
</comment>
<feature type="binding site" evidence="14">
    <location>
        <position position="130"/>
    </location>
    <ligand>
        <name>Zn(2+)</name>
        <dbReference type="ChEBI" id="CHEBI:29105"/>
        <note>catalytic</note>
    </ligand>
</feature>
<keyword evidence="8 16" id="KW-0456">Lyase</keyword>